<dbReference type="PANTHER" id="PTHR30026:SF20">
    <property type="entry name" value="OUTER MEMBRANE PROTEIN TOLC"/>
    <property type="match status" value="1"/>
</dbReference>
<dbReference type="Gene3D" id="1.20.1600.10">
    <property type="entry name" value="Outer membrane efflux proteins (OEP)"/>
    <property type="match status" value="1"/>
</dbReference>
<comment type="subcellular location">
    <subcellularLocation>
        <location evidence="1">Cell outer membrane</location>
    </subcellularLocation>
</comment>
<dbReference type="PANTHER" id="PTHR30026">
    <property type="entry name" value="OUTER MEMBRANE PROTEIN TOLC"/>
    <property type="match status" value="1"/>
</dbReference>
<evidence type="ECO:0000256" key="4">
    <source>
        <dbReference type="ARBA" id="ARBA00022452"/>
    </source>
</evidence>
<proteinExistence type="inferred from homology"/>
<evidence type="ECO:0000313" key="9">
    <source>
        <dbReference type="EMBL" id="CCJ55874.1"/>
    </source>
</evidence>
<dbReference type="HOGENOM" id="CLU_012817_0_2_4"/>
<dbReference type="SUPFAM" id="SSF56954">
    <property type="entry name" value="Outer membrane efflux proteins (OEP)"/>
    <property type="match status" value="1"/>
</dbReference>
<protein>
    <submittedName>
        <fullName evidence="9">Putative outer membrane protein</fullName>
    </submittedName>
</protein>
<keyword evidence="6" id="KW-0472">Membrane</keyword>
<evidence type="ECO:0000256" key="2">
    <source>
        <dbReference type="ARBA" id="ARBA00007613"/>
    </source>
</evidence>
<dbReference type="GO" id="GO:0015562">
    <property type="term" value="F:efflux transmembrane transporter activity"/>
    <property type="evidence" value="ECO:0007669"/>
    <property type="project" value="InterPro"/>
</dbReference>
<feature type="chain" id="PRO_5002200607" evidence="8">
    <location>
        <begin position="21"/>
        <end position="439"/>
    </location>
</feature>
<keyword evidence="7" id="KW-0998">Cell outer membrane</keyword>
<dbReference type="RefSeq" id="WP_003815100.1">
    <property type="nucleotide sequence ID" value="NC_019382.1"/>
</dbReference>
<dbReference type="NCBIfam" id="TIGR01844">
    <property type="entry name" value="type_I_sec_TolC"/>
    <property type="match status" value="1"/>
</dbReference>
<evidence type="ECO:0000256" key="5">
    <source>
        <dbReference type="ARBA" id="ARBA00022692"/>
    </source>
</evidence>
<accession>A0A0C6PBY1</accession>
<dbReference type="Proteomes" id="UP000007564">
    <property type="component" value="Chromosome"/>
</dbReference>
<feature type="signal peptide" evidence="8">
    <location>
        <begin position="1"/>
        <end position="20"/>
    </location>
</feature>
<dbReference type="GO" id="GO:1990281">
    <property type="term" value="C:efflux pump complex"/>
    <property type="evidence" value="ECO:0007669"/>
    <property type="project" value="TreeGrafter"/>
</dbReference>
<dbReference type="GeneID" id="56477039"/>
<evidence type="ECO:0000256" key="6">
    <source>
        <dbReference type="ARBA" id="ARBA00023136"/>
    </source>
</evidence>
<dbReference type="GO" id="GO:0009279">
    <property type="term" value="C:cell outer membrane"/>
    <property type="evidence" value="ECO:0007669"/>
    <property type="project" value="UniProtKB-SubCell"/>
</dbReference>
<dbReference type="GO" id="GO:0015288">
    <property type="term" value="F:porin activity"/>
    <property type="evidence" value="ECO:0007669"/>
    <property type="project" value="TreeGrafter"/>
</dbReference>
<dbReference type="KEGG" id="bbh:BN112_3960"/>
<evidence type="ECO:0000256" key="7">
    <source>
        <dbReference type="ARBA" id="ARBA00023237"/>
    </source>
</evidence>
<sequence length="439" mass="47263">MRIGRVAALLTLACAANASAQDLMQAWRAGLSNDPQFAAARAAYRAGQEKLPQARAGLLPALSGEAGGLYNESRTTHGLGVSHSGGRGTWDLVLTQPLFDWSRWQRFEQSKLVVADVEVQLQQAFQDLMLRVANAYFGILTAQDALAATEAEKAAVAEQLAAAKRTFELGNATITDTYEAQARYDLVVAEELRQQNDLQTQRDALSRIMGEAPGALAELPPGIPLPAPQPARLNDWSTQAEASGLDVLRAQLQTRIASHEIQIARSGHMPTLNLRASSGSATDGVLQGTGPGRPIENTVGVTLSIPLYAGGGISSQVTEKVQLEQKARHDFEDARRQAVQSARLYYNGVLTGLARVRALEAGEKSSRAAVQANQTGYELGVRINLDVLNAQQQLYATQRDLAQARYGALLDSLRLKAVSGILSEADLDAVNRLLRLPRN</sequence>
<keyword evidence="5" id="KW-0812">Transmembrane</keyword>
<gene>
    <name evidence="9" type="ORF">BN112_3960</name>
</gene>
<comment type="similarity">
    <text evidence="2">Belongs to the outer membrane factor (OMF) (TC 1.B.17) family.</text>
</comment>
<dbReference type="AlphaFoldDB" id="A0A0C6PBY1"/>
<keyword evidence="4" id="KW-1134">Transmembrane beta strand</keyword>
<evidence type="ECO:0000256" key="3">
    <source>
        <dbReference type="ARBA" id="ARBA00022448"/>
    </source>
</evidence>
<organism evidence="9 10">
    <name type="scientific">Bordetella bronchiseptica 253</name>
    <dbReference type="NCBI Taxonomy" id="568707"/>
    <lineage>
        <taxon>Bacteria</taxon>
        <taxon>Pseudomonadati</taxon>
        <taxon>Pseudomonadota</taxon>
        <taxon>Betaproteobacteria</taxon>
        <taxon>Burkholderiales</taxon>
        <taxon>Alcaligenaceae</taxon>
        <taxon>Bordetella</taxon>
    </lineage>
</organism>
<dbReference type="OrthoDB" id="9813458at2"/>
<dbReference type="Pfam" id="PF02321">
    <property type="entry name" value="OEP"/>
    <property type="match status" value="2"/>
</dbReference>
<evidence type="ECO:0000256" key="8">
    <source>
        <dbReference type="SAM" id="SignalP"/>
    </source>
</evidence>
<dbReference type="InterPro" id="IPR010130">
    <property type="entry name" value="T1SS_OMP_TolC"/>
</dbReference>
<dbReference type="InterPro" id="IPR003423">
    <property type="entry name" value="OMP_efflux"/>
</dbReference>
<name>A0A0C6PBY1_BORBO</name>
<evidence type="ECO:0000256" key="1">
    <source>
        <dbReference type="ARBA" id="ARBA00004442"/>
    </source>
</evidence>
<keyword evidence="3" id="KW-0813">Transport</keyword>
<reference evidence="9 10" key="1">
    <citation type="journal article" date="2012" name="BMC Genomics">
        <title>Comparative genomics of the classical Bordetella subspecies: the evolution and exchange of virulence-associated diversity amongst closely related pathogens.</title>
        <authorList>
            <person name="Park J."/>
            <person name="Zhang Y."/>
            <person name="Buboltz A.M."/>
            <person name="Zhang X."/>
            <person name="Schuster S.C."/>
            <person name="Ahuja U."/>
            <person name="Liu M."/>
            <person name="Miller J.F."/>
            <person name="Sebaihia M."/>
            <person name="Bentley S.D."/>
            <person name="Parkhill J."/>
            <person name="Harvill E.T."/>
        </authorList>
    </citation>
    <scope>NUCLEOTIDE SEQUENCE [LARGE SCALE GENOMIC DNA]</scope>
    <source>
        <strain evidence="9 10">253</strain>
    </source>
</reference>
<dbReference type="InterPro" id="IPR051906">
    <property type="entry name" value="TolC-like"/>
</dbReference>
<keyword evidence="8" id="KW-0732">Signal</keyword>
<dbReference type="EMBL" id="HE965806">
    <property type="protein sequence ID" value="CCJ55874.1"/>
    <property type="molecule type" value="Genomic_DNA"/>
</dbReference>
<evidence type="ECO:0000313" key="10">
    <source>
        <dbReference type="Proteomes" id="UP000007564"/>
    </source>
</evidence>